<reference evidence="4 5" key="1">
    <citation type="journal article" date="2004" name="Syst. Appl. Microbiol.">
        <title>Cryptoendolithic actinomycetes from antarctic sandstone rock samples: Micromonospora endolithica sp. nov. and two isolates related to Micromonospora coerulea Jensen 1932.</title>
        <authorList>
            <person name="Hirsch P."/>
            <person name="Mevs U."/>
            <person name="Kroppenstedt R.M."/>
            <person name="Schumann P."/>
            <person name="Stackebrandt E."/>
        </authorList>
    </citation>
    <scope>NUCLEOTIDE SEQUENCE [LARGE SCALE GENOMIC DNA]</scope>
    <source>
        <strain evidence="4 5">JCM 12677</strain>
    </source>
</reference>
<dbReference type="GO" id="GO:0008610">
    <property type="term" value="P:lipid biosynthetic process"/>
    <property type="evidence" value="ECO:0007669"/>
    <property type="project" value="TreeGrafter"/>
</dbReference>
<dbReference type="SUPFAM" id="SSF53474">
    <property type="entry name" value="alpha/beta-Hydrolases"/>
    <property type="match status" value="1"/>
</dbReference>
<dbReference type="PANTHER" id="PTHR11487">
    <property type="entry name" value="THIOESTERASE"/>
    <property type="match status" value="1"/>
</dbReference>
<dbReference type="SMART" id="SM00824">
    <property type="entry name" value="PKS_TE"/>
    <property type="match status" value="1"/>
</dbReference>
<dbReference type="GO" id="GO:0016787">
    <property type="term" value="F:hydrolase activity"/>
    <property type="evidence" value="ECO:0007669"/>
    <property type="project" value="UniProtKB-KW"/>
</dbReference>
<dbReference type="PANTHER" id="PTHR11487:SF0">
    <property type="entry name" value="S-ACYL FATTY ACID SYNTHASE THIOESTERASE, MEDIUM CHAIN"/>
    <property type="match status" value="1"/>
</dbReference>
<evidence type="ECO:0000256" key="1">
    <source>
        <dbReference type="ARBA" id="ARBA00007169"/>
    </source>
</evidence>
<dbReference type="InterPro" id="IPR001031">
    <property type="entry name" value="Thioesterase"/>
</dbReference>
<dbReference type="InterPro" id="IPR012223">
    <property type="entry name" value="TEII"/>
</dbReference>
<dbReference type="AlphaFoldDB" id="A0A3A9ZJ94"/>
<dbReference type="InterPro" id="IPR029058">
    <property type="entry name" value="AB_hydrolase_fold"/>
</dbReference>
<dbReference type="Proteomes" id="UP000281726">
    <property type="component" value="Unassembled WGS sequence"/>
</dbReference>
<sequence>MTTAPHLDGRWLRRIQPRAATVRLVCFPHAGGSAGYFAALAERLPGVEVLAVQYPGRQDRLHEGCAPTLAGLADDLAGVLREADRGPWAFFGHSMGAIVAFEVARRLTGRPAPVHLFASGYQAPSRLRGGSVHRGEDDDVLAELRTAGGTDPQWLADPALRALLLPTVRGDYRVVETHPRSRATVDCPITMLMGTDDPHTTPGEAAAWAEHTTGAFDLRVFEGGHFFLDRRVAELGSLITAALTDG</sequence>
<dbReference type="Gene3D" id="3.40.50.1820">
    <property type="entry name" value="alpha/beta hydrolase"/>
    <property type="match status" value="1"/>
</dbReference>
<evidence type="ECO:0000256" key="2">
    <source>
        <dbReference type="ARBA" id="ARBA00022801"/>
    </source>
</evidence>
<keyword evidence="5" id="KW-1185">Reference proteome</keyword>
<evidence type="ECO:0000259" key="3">
    <source>
        <dbReference type="SMART" id="SM00824"/>
    </source>
</evidence>
<comment type="caution">
    <text evidence="4">The sequence shown here is derived from an EMBL/GenBank/DDBJ whole genome shotgun (WGS) entry which is preliminary data.</text>
</comment>
<proteinExistence type="inferred from homology"/>
<protein>
    <submittedName>
        <fullName evidence="4">Thioesterase</fullName>
    </submittedName>
</protein>
<feature type="domain" description="Thioesterase TesA-like" evidence="3">
    <location>
        <begin position="25"/>
        <end position="239"/>
    </location>
</feature>
<keyword evidence="2" id="KW-0378">Hydrolase</keyword>
<accession>A0A3A9ZJ94</accession>
<dbReference type="InterPro" id="IPR020802">
    <property type="entry name" value="TesA-like"/>
</dbReference>
<comment type="similarity">
    <text evidence="1">Belongs to the thioesterase family.</text>
</comment>
<dbReference type="OrthoDB" id="8480037at2"/>
<dbReference type="RefSeq" id="WP_120728236.1">
    <property type="nucleotide sequence ID" value="NZ_RBAK01000004.1"/>
</dbReference>
<dbReference type="Pfam" id="PF00975">
    <property type="entry name" value="Thioesterase"/>
    <property type="match status" value="1"/>
</dbReference>
<evidence type="ECO:0000313" key="4">
    <source>
        <dbReference type="EMBL" id="RKN47497.1"/>
    </source>
</evidence>
<dbReference type="EMBL" id="RBAK01000004">
    <property type="protein sequence ID" value="RKN47497.1"/>
    <property type="molecule type" value="Genomic_DNA"/>
</dbReference>
<name>A0A3A9ZJ94_9ACTN</name>
<organism evidence="4 5">
    <name type="scientific">Micromonospora endolithica</name>
    <dbReference type="NCBI Taxonomy" id="230091"/>
    <lineage>
        <taxon>Bacteria</taxon>
        <taxon>Bacillati</taxon>
        <taxon>Actinomycetota</taxon>
        <taxon>Actinomycetes</taxon>
        <taxon>Micromonosporales</taxon>
        <taxon>Micromonosporaceae</taxon>
        <taxon>Micromonospora</taxon>
    </lineage>
</organism>
<evidence type="ECO:0000313" key="5">
    <source>
        <dbReference type="Proteomes" id="UP000281726"/>
    </source>
</evidence>
<gene>
    <name evidence="4" type="ORF">D7223_11960</name>
</gene>